<comment type="pathway">
    <text evidence="3 12">Cofactor biosynthesis; riboflavin biosynthesis; 5-amino-6-(D-ribitylamino)uracil from GTP: step 3/4.</text>
</comment>
<dbReference type="AlphaFoldDB" id="A0A411E9J3"/>
<evidence type="ECO:0000256" key="3">
    <source>
        <dbReference type="ARBA" id="ARBA00004910"/>
    </source>
</evidence>
<dbReference type="EC" id="3.5.4.26" evidence="12"/>
<dbReference type="EC" id="1.1.1.193" evidence="12"/>
<feature type="binding site" evidence="14">
    <location>
        <position position="293"/>
    </location>
    <ligand>
        <name>substrate</name>
    </ligand>
</feature>
<protein>
    <recommendedName>
        <fullName evidence="12">Riboflavin biosynthesis protein RibD</fullName>
    </recommendedName>
    <domain>
        <recommendedName>
            <fullName evidence="12">Diaminohydroxyphosphoribosylaminopyrimidine deaminase</fullName>
            <shortName evidence="12">DRAP deaminase</shortName>
            <ecNumber evidence="12">3.5.4.26</ecNumber>
        </recommendedName>
        <alternativeName>
            <fullName evidence="12">Riboflavin-specific deaminase</fullName>
        </alternativeName>
    </domain>
    <domain>
        <recommendedName>
            <fullName evidence="12">5-amino-6-(5-phosphoribosylamino)uracil reductase</fullName>
            <ecNumber evidence="12">1.1.1.193</ecNumber>
        </recommendedName>
        <alternativeName>
            <fullName evidence="12">HTP reductase</fullName>
        </alternativeName>
    </domain>
</protein>
<keyword evidence="9 12" id="KW-0521">NADP</keyword>
<dbReference type="InterPro" id="IPR016193">
    <property type="entry name" value="Cytidine_deaminase-like"/>
</dbReference>
<feature type="binding site" evidence="14">
    <location>
        <begin position="295"/>
        <end position="301"/>
    </location>
    <ligand>
        <name>NADP(+)</name>
        <dbReference type="ChEBI" id="CHEBI:58349"/>
    </ligand>
</feature>
<evidence type="ECO:0000256" key="1">
    <source>
        <dbReference type="ARBA" id="ARBA00002151"/>
    </source>
</evidence>
<comment type="catalytic activity">
    <reaction evidence="12">
        <text>5-amino-6-(5-phospho-D-ribitylamino)uracil + NADP(+) = 5-amino-6-(5-phospho-D-ribosylamino)uracil + NADPH + H(+)</text>
        <dbReference type="Rhea" id="RHEA:17845"/>
        <dbReference type="ChEBI" id="CHEBI:15378"/>
        <dbReference type="ChEBI" id="CHEBI:57783"/>
        <dbReference type="ChEBI" id="CHEBI:58349"/>
        <dbReference type="ChEBI" id="CHEBI:58421"/>
        <dbReference type="ChEBI" id="CHEBI:58453"/>
        <dbReference type="EC" id="1.1.1.193"/>
    </reaction>
</comment>
<dbReference type="PANTHER" id="PTHR38011">
    <property type="entry name" value="DIHYDROFOLATE REDUCTASE FAMILY PROTEIN (AFU_ORTHOLOGUE AFUA_8G06820)"/>
    <property type="match status" value="1"/>
</dbReference>
<dbReference type="UniPathway" id="UPA00275">
    <property type="reaction ID" value="UER00401"/>
</dbReference>
<evidence type="ECO:0000256" key="14">
    <source>
        <dbReference type="PIRSR" id="PIRSR006769-2"/>
    </source>
</evidence>
<evidence type="ECO:0000256" key="8">
    <source>
        <dbReference type="ARBA" id="ARBA00022833"/>
    </source>
</evidence>
<comment type="similarity">
    <text evidence="4 12">In the N-terminal section; belongs to the cytidine and deoxycytidylate deaminase family.</text>
</comment>
<dbReference type="PROSITE" id="PS51747">
    <property type="entry name" value="CYT_DCMP_DEAMINASES_2"/>
    <property type="match status" value="1"/>
</dbReference>
<feature type="binding site" evidence="15">
    <location>
        <position position="51"/>
    </location>
    <ligand>
        <name>Zn(2+)</name>
        <dbReference type="ChEBI" id="CHEBI:29105"/>
        <note>catalytic</note>
    </ligand>
</feature>
<evidence type="ECO:0000256" key="13">
    <source>
        <dbReference type="PIRSR" id="PIRSR006769-1"/>
    </source>
</evidence>
<feature type="binding site" evidence="15">
    <location>
        <position position="87"/>
    </location>
    <ligand>
        <name>Zn(2+)</name>
        <dbReference type="ChEBI" id="CHEBI:29105"/>
        <note>catalytic</note>
    </ligand>
</feature>
<dbReference type="SUPFAM" id="SSF53597">
    <property type="entry name" value="Dihydrofolate reductase-like"/>
    <property type="match status" value="1"/>
</dbReference>
<dbReference type="Gene3D" id="3.40.140.10">
    <property type="entry name" value="Cytidine Deaminase, domain 2"/>
    <property type="match status" value="1"/>
</dbReference>
<proteinExistence type="inferred from homology"/>
<dbReference type="PANTHER" id="PTHR38011:SF7">
    <property type="entry name" value="2,5-DIAMINO-6-RIBOSYLAMINO-4(3H)-PYRIMIDINONE 5'-PHOSPHATE REDUCTASE"/>
    <property type="match status" value="1"/>
</dbReference>
<name>A0A411E9J3_9FLAO</name>
<dbReference type="InterPro" id="IPR050765">
    <property type="entry name" value="Riboflavin_Biosynth_HTPR"/>
</dbReference>
<evidence type="ECO:0000256" key="7">
    <source>
        <dbReference type="ARBA" id="ARBA00022723"/>
    </source>
</evidence>
<evidence type="ECO:0000256" key="12">
    <source>
        <dbReference type="PIRNR" id="PIRNR006769"/>
    </source>
</evidence>
<dbReference type="OrthoDB" id="9800865at2"/>
<evidence type="ECO:0000313" key="17">
    <source>
        <dbReference type="EMBL" id="QBA64381.1"/>
    </source>
</evidence>
<keyword evidence="18" id="KW-1185">Reference proteome</keyword>
<comment type="catalytic activity">
    <reaction evidence="12">
        <text>2,5-diamino-6-hydroxy-4-(5-phosphoribosylamino)-pyrimidine + H2O + H(+) = 5-amino-6-(5-phospho-D-ribosylamino)uracil + NH4(+)</text>
        <dbReference type="Rhea" id="RHEA:21868"/>
        <dbReference type="ChEBI" id="CHEBI:15377"/>
        <dbReference type="ChEBI" id="CHEBI:15378"/>
        <dbReference type="ChEBI" id="CHEBI:28938"/>
        <dbReference type="ChEBI" id="CHEBI:58453"/>
        <dbReference type="ChEBI" id="CHEBI:58614"/>
        <dbReference type="EC" id="3.5.4.26"/>
    </reaction>
</comment>
<feature type="domain" description="CMP/dCMP-type deaminase" evidence="16">
    <location>
        <begin position="2"/>
        <end position="126"/>
    </location>
</feature>
<keyword evidence="11" id="KW-0511">Multifunctional enzyme</keyword>
<keyword evidence="12 17" id="KW-0378">Hydrolase</keyword>
<dbReference type="GO" id="GO:0008835">
    <property type="term" value="F:diaminohydroxyphosphoribosylaminopyrimidine deaminase activity"/>
    <property type="evidence" value="ECO:0007669"/>
    <property type="project" value="UniProtKB-EC"/>
</dbReference>
<dbReference type="Pfam" id="PF01872">
    <property type="entry name" value="RibD_C"/>
    <property type="match status" value="1"/>
</dbReference>
<dbReference type="PROSITE" id="PS00903">
    <property type="entry name" value="CYT_DCMP_DEAMINASES_1"/>
    <property type="match status" value="1"/>
</dbReference>
<dbReference type="CDD" id="cd01284">
    <property type="entry name" value="Riboflavin_deaminase-reductase"/>
    <property type="match status" value="1"/>
</dbReference>
<evidence type="ECO:0000256" key="15">
    <source>
        <dbReference type="PIRSR" id="PIRSR006769-3"/>
    </source>
</evidence>
<dbReference type="NCBIfam" id="TIGR00326">
    <property type="entry name" value="eubact_ribD"/>
    <property type="match status" value="1"/>
</dbReference>
<dbReference type="KEGG" id="mur:EQY75_07475"/>
<keyword evidence="6 12" id="KW-0686">Riboflavin biosynthesis</keyword>
<feature type="binding site" evidence="14">
    <location>
        <position position="213"/>
    </location>
    <ligand>
        <name>substrate</name>
    </ligand>
</feature>
<dbReference type="InterPro" id="IPR004794">
    <property type="entry name" value="Eubact_RibD"/>
</dbReference>
<keyword evidence="7 12" id="KW-0479">Metal-binding</keyword>
<evidence type="ECO:0000313" key="18">
    <source>
        <dbReference type="Proteomes" id="UP000290889"/>
    </source>
</evidence>
<evidence type="ECO:0000256" key="9">
    <source>
        <dbReference type="ARBA" id="ARBA00022857"/>
    </source>
</evidence>
<accession>A0A411E9J3</accession>
<dbReference type="PIRSF" id="PIRSF006769">
    <property type="entry name" value="RibD"/>
    <property type="match status" value="1"/>
</dbReference>
<evidence type="ECO:0000256" key="2">
    <source>
        <dbReference type="ARBA" id="ARBA00004882"/>
    </source>
</evidence>
<dbReference type="GO" id="GO:0008270">
    <property type="term" value="F:zinc ion binding"/>
    <property type="evidence" value="ECO:0007669"/>
    <property type="project" value="InterPro"/>
</dbReference>
<evidence type="ECO:0000256" key="5">
    <source>
        <dbReference type="ARBA" id="ARBA00007417"/>
    </source>
</evidence>
<evidence type="ECO:0000256" key="4">
    <source>
        <dbReference type="ARBA" id="ARBA00005259"/>
    </source>
</evidence>
<comment type="similarity">
    <text evidence="5 12">In the C-terminal section; belongs to the HTP reductase family.</text>
</comment>
<dbReference type="Proteomes" id="UP000290889">
    <property type="component" value="Chromosome"/>
</dbReference>
<reference evidence="17 18" key="1">
    <citation type="submission" date="2019-01" db="EMBL/GenBank/DDBJ databases">
        <title>Muriicola soli sp. nov., isolated from soil.</title>
        <authorList>
            <person name="Kang H.J."/>
            <person name="Kim S.B."/>
        </authorList>
    </citation>
    <scope>NUCLEOTIDE SEQUENCE [LARGE SCALE GENOMIC DNA]</scope>
    <source>
        <strain evidence="17 18">MMS17-SY002</strain>
    </source>
</reference>
<evidence type="ECO:0000256" key="10">
    <source>
        <dbReference type="ARBA" id="ARBA00023002"/>
    </source>
</evidence>
<feature type="binding site" evidence="14">
    <location>
        <position position="193"/>
    </location>
    <ligand>
        <name>substrate</name>
    </ligand>
</feature>
<dbReference type="InterPro" id="IPR016192">
    <property type="entry name" value="APOBEC/CMP_deaminase_Zn-bd"/>
</dbReference>
<feature type="binding site" evidence="14">
    <location>
        <position position="209"/>
    </location>
    <ligand>
        <name>NADP(+)</name>
        <dbReference type="ChEBI" id="CHEBI:58349"/>
    </ligand>
</feature>
<comment type="function">
    <text evidence="1 12">Converts 2,5-diamino-6-(ribosylamino)-4(3h)-pyrimidinone 5'-phosphate into 5-amino-6-(ribosylamino)-2,4(1h,3h)-pyrimidinedione 5'-phosphate.</text>
</comment>
<dbReference type="Gene3D" id="3.40.430.10">
    <property type="entry name" value="Dihydrofolate Reductase, subunit A"/>
    <property type="match status" value="1"/>
</dbReference>
<comment type="pathway">
    <text evidence="2 12">Cofactor biosynthesis; riboflavin biosynthesis; 5-amino-6-(D-ribitylamino)uracil from GTP: step 2/4.</text>
</comment>
<dbReference type="InterPro" id="IPR002734">
    <property type="entry name" value="RibDG_C"/>
</dbReference>
<feature type="binding site" evidence="14">
    <location>
        <position position="157"/>
    </location>
    <ligand>
        <name>NADP(+)</name>
        <dbReference type="ChEBI" id="CHEBI:58349"/>
    </ligand>
</feature>
<dbReference type="SUPFAM" id="SSF53927">
    <property type="entry name" value="Cytidine deaminase-like"/>
    <property type="match status" value="1"/>
</dbReference>
<dbReference type="EMBL" id="CP035544">
    <property type="protein sequence ID" value="QBA64381.1"/>
    <property type="molecule type" value="Genomic_DNA"/>
</dbReference>
<sequence>MKIHEKYILRCIELGKNGLGTTAPNPMVGCVILCDNTIIGEGFTSPFGGHHAEVNAINSVKDKSLLKKATLYVSLEPCSHFGKTPPCTDLIIKSGIPRVVIGLKDPHSKVAGKGIHALRKAGIEVIFPVLEEACEDHHKRFLTFHLKKRPYIILKWAESADGYIAPTSELREKKPQPFWISNRYSKQLVHQWRAEEQAILVGTNTVLEDNPKLNARTWVGKSPLRVVLDRELKIPSDYNVFDDSADTLVYTNSDSDGPKQKGAEIQTIDFSRKVVETICQDLHSRQVQSIIVEGGAQTLISFIKAKAWDEARIFVGNSEFGDGIKAPVITAREIEKKRIATDTLRILKND</sequence>
<feature type="binding site" evidence="15">
    <location>
        <position position="78"/>
    </location>
    <ligand>
        <name>Zn(2+)</name>
        <dbReference type="ChEBI" id="CHEBI:29105"/>
        <note>catalytic</note>
    </ligand>
</feature>
<dbReference type="RefSeq" id="WP_129604462.1">
    <property type="nucleotide sequence ID" value="NZ_CP035544.1"/>
</dbReference>
<gene>
    <name evidence="17" type="primary">ribD</name>
    <name evidence="17" type="ORF">EQY75_07475</name>
</gene>
<dbReference type="GO" id="GO:0008703">
    <property type="term" value="F:5-amino-6-(5-phosphoribosylamino)uracil reductase activity"/>
    <property type="evidence" value="ECO:0007669"/>
    <property type="project" value="UniProtKB-EC"/>
</dbReference>
<organism evidence="17 18">
    <name type="scientific">Muriicola soli</name>
    <dbReference type="NCBI Taxonomy" id="2507538"/>
    <lineage>
        <taxon>Bacteria</taxon>
        <taxon>Pseudomonadati</taxon>
        <taxon>Bacteroidota</taxon>
        <taxon>Flavobacteriia</taxon>
        <taxon>Flavobacteriales</taxon>
        <taxon>Flavobacteriaceae</taxon>
        <taxon>Muriicola</taxon>
    </lineage>
</organism>
<keyword evidence="8 12" id="KW-0862">Zinc</keyword>
<feature type="active site" description="Proton donor" evidence="13">
    <location>
        <position position="53"/>
    </location>
</feature>
<comment type="cofactor">
    <cofactor evidence="12 15">
        <name>Zn(2+)</name>
        <dbReference type="ChEBI" id="CHEBI:29105"/>
    </cofactor>
    <text evidence="12 15">Binds 1 zinc ion.</text>
</comment>
<evidence type="ECO:0000259" key="16">
    <source>
        <dbReference type="PROSITE" id="PS51747"/>
    </source>
</evidence>
<feature type="binding site" evidence="14">
    <location>
        <position position="216"/>
    </location>
    <ligand>
        <name>substrate</name>
    </ligand>
</feature>
<dbReference type="GO" id="GO:0009231">
    <property type="term" value="P:riboflavin biosynthetic process"/>
    <property type="evidence" value="ECO:0007669"/>
    <property type="project" value="UniProtKB-UniPathway"/>
</dbReference>
<evidence type="ECO:0000256" key="11">
    <source>
        <dbReference type="ARBA" id="ARBA00023268"/>
    </source>
</evidence>
<feature type="binding site" evidence="14">
    <location>
        <position position="205"/>
    </location>
    <ligand>
        <name>NADP(+)</name>
        <dbReference type="ChEBI" id="CHEBI:58349"/>
    </ligand>
</feature>
<dbReference type="Pfam" id="PF00383">
    <property type="entry name" value="dCMP_cyt_deam_1"/>
    <property type="match status" value="1"/>
</dbReference>
<dbReference type="InterPro" id="IPR002125">
    <property type="entry name" value="CMP_dCMP_dom"/>
</dbReference>
<evidence type="ECO:0000256" key="6">
    <source>
        <dbReference type="ARBA" id="ARBA00022619"/>
    </source>
</evidence>
<dbReference type="InterPro" id="IPR024072">
    <property type="entry name" value="DHFR-like_dom_sf"/>
</dbReference>
<keyword evidence="10 12" id="KW-0560">Oxidoreductase</keyword>
<feature type="binding site" evidence="14">
    <location>
        <position position="179"/>
    </location>
    <ligand>
        <name>NADP(+)</name>
        <dbReference type="ChEBI" id="CHEBI:58349"/>
    </ligand>
</feature>